<evidence type="ECO:0000256" key="6">
    <source>
        <dbReference type="ARBA" id="ARBA00031720"/>
    </source>
</evidence>
<reference evidence="9 10" key="1">
    <citation type="submission" date="2016-10" db="EMBL/GenBank/DDBJ databases">
        <authorList>
            <person name="de Groot N.N."/>
        </authorList>
    </citation>
    <scope>NUCLEOTIDE SEQUENCE [LARGE SCALE GENOMIC DNA]</scope>
    <source>
        <strain evidence="9 10">DSM 17073</strain>
    </source>
</reference>
<dbReference type="EMBL" id="BJWI01000011">
    <property type="protein sequence ID" value="GEM01543.1"/>
    <property type="molecule type" value="Genomic_DNA"/>
</dbReference>
<dbReference type="GO" id="GO:0051607">
    <property type="term" value="P:defense response to virus"/>
    <property type="evidence" value="ECO:0007669"/>
    <property type="project" value="UniProtKB-KW"/>
</dbReference>
<feature type="domain" description="CRISPR type III-associated protein" evidence="7">
    <location>
        <begin position="12"/>
        <end position="247"/>
    </location>
</feature>
<dbReference type="InterPro" id="IPR010173">
    <property type="entry name" value="CRISPR-assoc_Csm5"/>
</dbReference>
<keyword evidence="4" id="KW-0694">RNA-binding</keyword>
<organism evidence="9 10">
    <name type="scientific">Halolactibacillus halophilus</name>
    <dbReference type="NCBI Taxonomy" id="306540"/>
    <lineage>
        <taxon>Bacteria</taxon>
        <taxon>Bacillati</taxon>
        <taxon>Bacillota</taxon>
        <taxon>Bacilli</taxon>
        <taxon>Bacillales</taxon>
        <taxon>Bacillaceae</taxon>
        <taxon>Halolactibacillus</taxon>
    </lineage>
</organism>
<evidence type="ECO:0000256" key="4">
    <source>
        <dbReference type="ARBA" id="ARBA00022884"/>
    </source>
</evidence>
<proteinExistence type="inferred from homology"/>
<reference evidence="8 11" key="2">
    <citation type="submission" date="2019-07" db="EMBL/GenBank/DDBJ databases">
        <title>Whole genome shotgun sequence of Halolactibacillus halophilus NBRC 100868.</title>
        <authorList>
            <person name="Hosoyama A."/>
            <person name="Uohara A."/>
            <person name="Ohji S."/>
            <person name="Ichikawa N."/>
        </authorList>
    </citation>
    <scope>NUCLEOTIDE SEQUENCE [LARGE SCALE GENOMIC DNA]</scope>
    <source>
        <strain evidence="8 11">NBRC 100868</strain>
    </source>
</reference>
<accession>A0A1I5P0W9</accession>
<dbReference type="RefSeq" id="WP_089831390.1">
    <property type="nucleotide sequence ID" value="NZ_BJWI01000011.1"/>
</dbReference>
<comment type="function">
    <text evidence="1">This subunit might be involved in maturation of a crRNA intermediate to its mature form.</text>
</comment>
<dbReference type="NCBIfam" id="TIGR01899">
    <property type="entry name" value="cas_TM1807_csm5"/>
    <property type="match status" value="1"/>
</dbReference>
<dbReference type="InterPro" id="IPR005537">
    <property type="entry name" value="RAMP_III_fam"/>
</dbReference>
<evidence type="ECO:0000313" key="8">
    <source>
        <dbReference type="EMBL" id="GEM01543.1"/>
    </source>
</evidence>
<evidence type="ECO:0000256" key="1">
    <source>
        <dbReference type="ARBA" id="ARBA00003088"/>
    </source>
</evidence>
<evidence type="ECO:0000313" key="11">
    <source>
        <dbReference type="Proteomes" id="UP000321547"/>
    </source>
</evidence>
<evidence type="ECO:0000313" key="10">
    <source>
        <dbReference type="Proteomes" id="UP000242243"/>
    </source>
</evidence>
<dbReference type="STRING" id="306540.SAMN05421839_11221"/>
<dbReference type="PANTHER" id="PTHR38007">
    <property type="entry name" value="CRISPR SYSTEM CMS PROTEIN CSM5"/>
    <property type="match status" value="1"/>
</dbReference>
<gene>
    <name evidence="8" type="ORF">HHA03_10750</name>
    <name evidence="9" type="ORF">SAMN05421839_11221</name>
</gene>
<dbReference type="Proteomes" id="UP000242243">
    <property type="component" value="Unassembled WGS sequence"/>
</dbReference>
<name>A0A1I5P0W9_9BACI</name>
<sequence length="340" mass="39425">MKQNRKRYEFKLLTMAPVHIGSGEHYTQKEYIYEGGQYYFPDMVKLYQVIEQRGAKTVEAFESFLMQGGNRNHYKTPRLAQFLKEHHIDRRDFSGYKIAETGLELVAEKNTPKGNINEITSFMKDPYGQAYIPGSSLKGAIRTILANEHFKTDVVPWGSKKNEPYNDVFHNIRVTDSEPIASSDLILAQKWDYSVPKKKPNPLPIYRESIKPFVRVSFEITAVGDEAIDLIDRLGKLSQQHYKHYKEYFLSTCPKNFVQDNVQYPIYLGSGSGFWTKTIINIDNPERRRCLTEMKGKGMFKLTKAKNKTFKTPSGKKNLIGNQDDFYEMGKCNFIYKEIE</sequence>
<dbReference type="EMBL" id="FOXC01000012">
    <property type="protein sequence ID" value="SFP27672.1"/>
    <property type="molecule type" value="Genomic_DNA"/>
</dbReference>
<evidence type="ECO:0000256" key="3">
    <source>
        <dbReference type="ARBA" id="ARBA00016113"/>
    </source>
</evidence>
<keyword evidence="11" id="KW-1185">Reference proteome</keyword>
<dbReference type="GO" id="GO:0003723">
    <property type="term" value="F:RNA binding"/>
    <property type="evidence" value="ECO:0007669"/>
    <property type="project" value="UniProtKB-KW"/>
</dbReference>
<keyword evidence="5" id="KW-0051">Antiviral defense</keyword>
<evidence type="ECO:0000313" key="9">
    <source>
        <dbReference type="EMBL" id="SFP27672.1"/>
    </source>
</evidence>
<evidence type="ECO:0000256" key="2">
    <source>
        <dbReference type="ARBA" id="ARBA00006680"/>
    </source>
</evidence>
<evidence type="ECO:0000256" key="5">
    <source>
        <dbReference type="ARBA" id="ARBA00023118"/>
    </source>
</evidence>
<dbReference type="AlphaFoldDB" id="A0A1I5P0W9"/>
<protein>
    <recommendedName>
        <fullName evidence="3">CRISPR system Cms protein Csm5</fullName>
    </recommendedName>
    <alternativeName>
        <fullName evidence="6">CRISPR type III A-associated protein Csm5</fullName>
    </alternativeName>
</protein>
<dbReference type="Proteomes" id="UP000321547">
    <property type="component" value="Unassembled WGS sequence"/>
</dbReference>
<dbReference type="OrthoDB" id="24360at2"/>
<comment type="similarity">
    <text evidence="2">Belongs to the CRISPR-associated Csm5 family.</text>
</comment>
<dbReference type="PANTHER" id="PTHR38007:SF1">
    <property type="entry name" value="CRISPR SYSTEM CMS PROTEIN CSM5"/>
    <property type="match status" value="1"/>
</dbReference>
<evidence type="ECO:0000259" key="7">
    <source>
        <dbReference type="Pfam" id="PF03787"/>
    </source>
</evidence>
<dbReference type="Pfam" id="PF03787">
    <property type="entry name" value="RAMPs"/>
    <property type="match status" value="1"/>
</dbReference>